<comment type="caution">
    <text evidence="2">The sequence shown here is derived from an EMBL/GenBank/DDBJ whole genome shotgun (WGS) entry which is preliminary data.</text>
</comment>
<dbReference type="RefSeq" id="WP_377466634.1">
    <property type="nucleotide sequence ID" value="NZ_JBHUOP010000003.1"/>
</dbReference>
<gene>
    <name evidence="2" type="ORF">ACFSYH_09235</name>
</gene>
<dbReference type="Proteomes" id="UP001597391">
    <property type="component" value="Unassembled WGS sequence"/>
</dbReference>
<protein>
    <submittedName>
        <fullName evidence="2">VOC family protein</fullName>
    </submittedName>
</protein>
<reference evidence="3" key="1">
    <citation type="journal article" date="2019" name="Int. J. Syst. Evol. Microbiol.">
        <title>The Global Catalogue of Microorganisms (GCM) 10K type strain sequencing project: providing services to taxonomists for standard genome sequencing and annotation.</title>
        <authorList>
            <consortium name="The Broad Institute Genomics Platform"/>
            <consortium name="The Broad Institute Genome Sequencing Center for Infectious Disease"/>
            <person name="Wu L."/>
            <person name="Ma J."/>
        </authorList>
    </citation>
    <scope>NUCLEOTIDE SEQUENCE [LARGE SCALE GENOMIC DNA]</scope>
    <source>
        <strain evidence="3">KCTC 33576</strain>
    </source>
</reference>
<feature type="domain" description="Glyoxalase/fosfomycin resistance/dioxygenase" evidence="1">
    <location>
        <begin position="12"/>
        <end position="131"/>
    </location>
</feature>
<dbReference type="InterPro" id="IPR028973">
    <property type="entry name" value="PhnB-like"/>
</dbReference>
<dbReference type="InterPro" id="IPR004360">
    <property type="entry name" value="Glyas_Fos-R_dOase_dom"/>
</dbReference>
<dbReference type="SUPFAM" id="SSF54593">
    <property type="entry name" value="Glyoxalase/Bleomycin resistance protein/Dihydroxybiphenyl dioxygenase"/>
    <property type="match status" value="1"/>
</dbReference>
<name>A0ABW5XG77_9MICO</name>
<evidence type="ECO:0000313" key="2">
    <source>
        <dbReference type="EMBL" id="MFD2840754.1"/>
    </source>
</evidence>
<dbReference type="PANTHER" id="PTHR33990">
    <property type="entry name" value="PROTEIN YJDN-RELATED"/>
    <property type="match status" value="1"/>
</dbReference>
<evidence type="ECO:0000313" key="3">
    <source>
        <dbReference type="Proteomes" id="UP001597391"/>
    </source>
</evidence>
<accession>A0ABW5XG77</accession>
<organism evidence="2 3">
    <name type="scientific">Populibacterium corticicola</name>
    <dbReference type="NCBI Taxonomy" id="1812826"/>
    <lineage>
        <taxon>Bacteria</taxon>
        <taxon>Bacillati</taxon>
        <taxon>Actinomycetota</taxon>
        <taxon>Actinomycetes</taxon>
        <taxon>Micrococcales</taxon>
        <taxon>Jonesiaceae</taxon>
        <taxon>Populibacterium</taxon>
    </lineage>
</organism>
<dbReference type="CDD" id="cd06588">
    <property type="entry name" value="PhnB_like"/>
    <property type="match status" value="1"/>
</dbReference>
<proteinExistence type="predicted"/>
<dbReference type="EMBL" id="JBHUOP010000003">
    <property type="protein sequence ID" value="MFD2840754.1"/>
    <property type="molecule type" value="Genomic_DNA"/>
</dbReference>
<keyword evidence="3" id="KW-1185">Reference proteome</keyword>
<sequence>MASHLSTYINFSGQAREALTFYHSALGGKLSVVTYAEFQASDDPADADKLMHGSIITEHGFRLMAADTPGSMESAPISGVSIMLEGDDEARLTDLYGQLSVGGTITEQLARAPWGDTYGSFVDRFGVSWMVNIDGSGTQA</sequence>
<dbReference type="PANTHER" id="PTHR33990:SF1">
    <property type="entry name" value="PROTEIN YJDN"/>
    <property type="match status" value="1"/>
</dbReference>
<dbReference type="InterPro" id="IPR029068">
    <property type="entry name" value="Glyas_Bleomycin-R_OHBP_Dase"/>
</dbReference>
<dbReference type="Gene3D" id="3.10.180.10">
    <property type="entry name" value="2,3-Dihydroxybiphenyl 1,2-Dioxygenase, domain 1"/>
    <property type="match status" value="1"/>
</dbReference>
<dbReference type="Pfam" id="PF00903">
    <property type="entry name" value="Glyoxalase"/>
    <property type="match status" value="1"/>
</dbReference>
<evidence type="ECO:0000259" key="1">
    <source>
        <dbReference type="Pfam" id="PF00903"/>
    </source>
</evidence>